<dbReference type="EMBL" id="CP093345">
    <property type="protein sequence ID" value="WOG93356.1"/>
    <property type="molecule type" value="Genomic_DNA"/>
</dbReference>
<dbReference type="SUPFAM" id="SSF46689">
    <property type="entry name" value="Homeodomain-like"/>
    <property type="match status" value="1"/>
</dbReference>
<dbReference type="EMBL" id="LNRQ01000003">
    <property type="protein sequence ID" value="KZN02421.1"/>
    <property type="molecule type" value="Genomic_DNA"/>
</dbReference>
<keyword evidence="4" id="KW-0238">DNA-binding</keyword>
<evidence type="ECO:0000256" key="1">
    <source>
        <dbReference type="ARBA" id="ARBA00004123"/>
    </source>
</evidence>
<evidence type="ECO:0000256" key="6">
    <source>
        <dbReference type="ARBA" id="ARBA00023242"/>
    </source>
</evidence>
<keyword evidence="5" id="KW-0804">Transcription</keyword>
<evidence type="ECO:0000256" key="2">
    <source>
        <dbReference type="ARBA" id="ARBA00022737"/>
    </source>
</evidence>
<dbReference type="Gramene" id="KZN02421">
    <property type="protein sequence ID" value="KZN02421"/>
    <property type="gene ID" value="DCAR_011175"/>
</dbReference>
<dbReference type="SMART" id="SM00717">
    <property type="entry name" value="SANT"/>
    <property type="match status" value="2"/>
</dbReference>
<organism evidence="9">
    <name type="scientific">Daucus carota subsp. sativus</name>
    <name type="common">Carrot</name>
    <dbReference type="NCBI Taxonomy" id="79200"/>
    <lineage>
        <taxon>Eukaryota</taxon>
        <taxon>Viridiplantae</taxon>
        <taxon>Streptophyta</taxon>
        <taxon>Embryophyta</taxon>
        <taxon>Tracheophyta</taxon>
        <taxon>Spermatophyta</taxon>
        <taxon>Magnoliopsida</taxon>
        <taxon>eudicotyledons</taxon>
        <taxon>Gunneridae</taxon>
        <taxon>Pentapetalae</taxon>
        <taxon>asterids</taxon>
        <taxon>campanulids</taxon>
        <taxon>Apiales</taxon>
        <taxon>Apiaceae</taxon>
        <taxon>Apioideae</taxon>
        <taxon>Scandiceae</taxon>
        <taxon>Daucinae</taxon>
        <taxon>Daucus</taxon>
        <taxon>Daucus sect. Daucus</taxon>
    </lineage>
</organism>
<dbReference type="InterPro" id="IPR009057">
    <property type="entry name" value="Homeodomain-like_sf"/>
</dbReference>
<dbReference type="Pfam" id="PF00249">
    <property type="entry name" value="Myb_DNA-binding"/>
    <property type="match status" value="2"/>
</dbReference>
<dbReference type="Proteomes" id="UP000077755">
    <property type="component" value="Chromosome 3"/>
</dbReference>
<dbReference type="Gene3D" id="1.10.10.60">
    <property type="entry name" value="Homeodomain-like"/>
    <property type="match status" value="2"/>
</dbReference>
<keyword evidence="6" id="KW-0539">Nucleus</keyword>
<feature type="domain" description="Myb-like" evidence="7">
    <location>
        <begin position="9"/>
        <end position="61"/>
    </location>
</feature>
<dbReference type="PROSITE" id="PS51294">
    <property type="entry name" value="HTH_MYB"/>
    <property type="match status" value="2"/>
</dbReference>
<dbReference type="GO" id="GO:0003677">
    <property type="term" value="F:DNA binding"/>
    <property type="evidence" value="ECO:0007669"/>
    <property type="project" value="UniProtKB-KW"/>
</dbReference>
<evidence type="ECO:0000256" key="3">
    <source>
        <dbReference type="ARBA" id="ARBA00023015"/>
    </source>
</evidence>
<evidence type="ECO:0000259" key="8">
    <source>
        <dbReference type="PROSITE" id="PS51294"/>
    </source>
</evidence>
<reference evidence="9" key="1">
    <citation type="journal article" date="2016" name="Nat. Genet.">
        <title>A high-quality carrot genome assembly provides new insights into carotenoid accumulation and asterid genome evolution.</title>
        <authorList>
            <person name="Iorizzo M."/>
            <person name="Ellison S."/>
            <person name="Senalik D."/>
            <person name="Zeng P."/>
            <person name="Satapoomin P."/>
            <person name="Huang J."/>
            <person name="Bowman M."/>
            <person name="Iovene M."/>
            <person name="Sanseverino W."/>
            <person name="Cavagnaro P."/>
            <person name="Yildiz M."/>
            <person name="Macko-Podgorni A."/>
            <person name="Moranska E."/>
            <person name="Grzebelus E."/>
            <person name="Grzebelus D."/>
            <person name="Ashrafi H."/>
            <person name="Zheng Z."/>
            <person name="Cheng S."/>
            <person name="Spooner D."/>
            <person name="Van Deynze A."/>
            <person name="Simon P."/>
        </authorList>
    </citation>
    <scope>NUCLEOTIDE SEQUENCE [LARGE SCALE GENOMIC DNA]</scope>
    <source>
        <tissue evidence="9">Leaf</tissue>
    </source>
</reference>
<sequence length="332" mass="37153">MGRPPCCDKSNVKKGPWTPEEDAKVLAYVANHGIGNWTLVPEKAGLNRCGKSCRLRWTNYLRPDLKHDAFTPQEENHILVLHQAVGSRWSLIAKHLPGRTDNDVKNHWNTKLRKKLMKMGIDPVTHKPISQILTDFGNISPFPNSRNHVDPLNGFANNFMSNSEASVVTTDYAIPPMLNTTMLEQVQDNHFGNNYVWENAEASFQAKTQEISSPLKSLASCHVTELSSPQSLPWKSSQLQPMQSSSSGWNDFLLNDLSLLTDLEQQEEPKSNGIIAPSSCPSVPVQNEKCENNFSEGSSSSAVDSFVDSILNQDKELQSEYPQIFSDGYFNY</sequence>
<evidence type="ECO:0000313" key="9">
    <source>
        <dbReference type="EMBL" id="KZN02421.1"/>
    </source>
</evidence>
<gene>
    <name evidence="9" type="ORF">DCAR_011175</name>
    <name evidence="10" type="ORF">DCAR_0312639</name>
</gene>
<evidence type="ECO:0000313" key="11">
    <source>
        <dbReference type="Proteomes" id="UP000077755"/>
    </source>
</evidence>
<feature type="domain" description="Myb-like" evidence="7">
    <location>
        <begin position="62"/>
        <end position="112"/>
    </location>
</feature>
<dbReference type="OrthoDB" id="2143914at2759"/>
<dbReference type="KEGG" id="dcr:108211332"/>
<dbReference type="PROSITE" id="PS50090">
    <property type="entry name" value="MYB_LIKE"/>
    <property type="match status" value="2"/>
</dbReference>
<keyword evidence="11" id="KW-1185">Reference proteome</keyword>
<dbReference type="InterPro" id="IPR015495">
    <property type="entry name" value="Myb_TF_plants"/>
</dbReference>
<keyword evidence="2" id="KW-0677">Repeat</keyword>
<evidence type="ECO:0000256" key="4">
    <source>
        <dbReference type="ARBA" id="ARBA00023125"/>
    </source>
</evidence>
<dbReference type="AlphaFoldDB" id="A0A166B6P0"/>
<protein>
    <submittedName>
        <fullName evidence="9">Uncharacterized protein</fullName>
    </submittedName>
</protein>
<comment type="subcellular location">
    <subcellularLocation>
        <location evidence="1">Nucleus</location>
    </subcellularLocation>
</comment>
<feature type="domain" description="HTH myb-type" evidence="8">
    <location>
        <begin position="66"/>
        <end position="116"/>
    </location>
</feature>
<dbReference type="InterPro" id="IPR017930">
    <property type="entry name" value="Myb_dom"/>
</dbReference>
<keyword evidence="3" id="KW-0805">Transcription regulation</keyword>
<dbReference type="GO" id="GO:0005634">
    <property type="term" value="C:nucleus"/>
    <property type="evidence" value="ECO:0007669"/>
    <property type="project" value="UniProtKB-SubCell"/>
</dbReference>
<evidence type="ECO:0000313" key="10">
    <source>
        <dbReference type="EMBL" id="WOG93356.1"/>
    </source>
</evidence>
<dbReference type="PANTHER" id="PTHR47994:SF5">
    <property type="entry name" value="F14D16.11-RELATED"/>
    <property type="match status" value="1"/>
</dbReference>
<dbReference type="FunFam" id="1.10.10.60:FF:000015">
    <property type="entry name" value="Transcription factor RAX3"/>
    <property type="match status" value="1"/>
</dbReference>
<reference evidence="10" key="2">
    <citation type="submission" date="2022-03" db="EMBL/GenBank/DDBJ databases">
        <title>Draft title - Genomic analysis of global carrot germplasm unveils the trajectory of domestication and the origin of high carotenoid orange carrot.</title>
        <authorList>
            <person name="Iorizzo M."/>
            <person name="Ellison S."/>
            <person name="Senalik D."/>
            <person name="Macko-Podgorni A."/>
            <person name="Grzebelus D."/>
            <person name="Bostan H."/>
            <person name="Rolling W."/>
            <person name="Curaba J."/>
            <person name="Simon P."/>
        </authorList>
    </citation>
    <scope>NUCLEOTIDE SEQUENCE</scope>
    <source>
        <tissue evidence="10">Leaf</tissue>
    </source>
</reference>
<dbReference type="PANTHER" id="PTHR47994">
    <property type="entry name" value="F14D16.11-RELATED"/>
    <property type="match status" value="1"/>
</dbReference>
<proteinExistence type="predicted"/>
<dbReference type="FunFam" id="1.10.10.60:FF:000645">
    <property type="entry name" value="Os07g0634900 protein"/>
    <property type="match status" value="1"/>
</dbReference>
<evidence type="ECO:0000256" key="5">
    <source>
        <dbReference type="ARBA" id="ARBA00023163"/>
    </source>
</evidence>
<feature type="domain" description="HTH myb-type" evidence="8">
    <location>
        <begin position="9"/>
        <end position="65"/>
    </location>
</feature>
<accession>A0A166B6P0</accession>
<dbReference type="InterPro" id="IPR001005">
    <property type="entry name" value="SANT/Myb"/>
</dbReference>
<evidence type="ECO:0000259" key="7">
    <source>
        <dbReference type="PROSITE" id="PS50090"/>
    </source>
</evidence>
<dbReference type="CDD" id="cd00167">
    <property type="entry name" value="SANT"/>
    <property type="match status" value="2"/>
</dbReference>
<name>A0A166B6P0_DAUCS</name>